<sequence>MSAIGPNDAGAGSAGGADRVVSAAGLDAGVLRDWFDVCVDHLTTLRAEINDLNVFPIPDSDTGSNMLHTMSAAAGAARYTDPAATAADVLRAGADAAVGQARGNSGIILSQVLVGLADAAGIETVDDVLSFNRLWAAGLGLAGLSATRAVSEPREGTVLTVLRETAHTASAEASTAAPGDLARAVADACADALDRTTDQLPELAAAGVVDAGGRGLLVLLDAMVEVLTGVTTPRRRYEGALSGGGDPRAHAIVEDGCDEVSSEMDYEVMYVITGAAAQRIPTLRAALDELGDAVVIVGDSGADTGERFSVHVHTCDAGAAVEAGLAVGEVSDIRITCFVLDAHKASTDTSDRLPARRRAVVTVVAGDGAAELFASEGAHVVRAGPDGTAVDAEAIAAAIRDVDAAHVVVMANGAVPAQDLVTVAASARSAHRAVVFLPTLSMVQALSALAVHDISASPDADAYAMAEAAASTRRGSVVIATETALTLAGTCEPGDLLGLIGVDVLVIGSDQVSAATALVDLMLGTGGELVTVLAGSEIADGVVDAVERHVSSAHPGVEFVAYPTGQPGEVLQVGVE</sequence>
<dbReference type="Proteomes" id="UP001205740">
    <property type="component" value="Unassembled WGS sequence"/>
</dbReference>
<dbReference type="RefSeq" id="WP_253654623.1">
    <property type="nucleotide sequence ID" value="NZ_BAAAOE010000002.1"/>
</dbReference>
<dbReference type="InterPro" id="IPR033470">
    <property type="entry name" value="FakA-like_C"/>
</dbReference>
<feature type="domain" description="DhaL" evidence="1">
    <location>
        <begin position="29"/>
        <end position="225"/>
    </location>
</feature>
<evidence type="ECO:0000259" key="1">
    <source>
        <dbReference type="PROSITE" id="PS51480"/>
    </source>
</evidence>
<dbReference type="InterPro" id="IPR036117">
    <property type="entry name" value="DhaL_dom_sf"/>
</dbReference>
<dbReference type="InterPro" id="IPR050270">
    <property type="entry name" value="DegV_domain_contain"/>
</dbReference>
<dbReference type="Pfam" id="PF21645">
    <property type="entry name" value="FakA-like_M"/>
    <property type="match status" value="1"/>
</dbReference>
<dbReference type="Pfam" id="PF13684">
    <property type="entry name" value="FakA-like_C"/>
    <property type="match status" value="1"/>
</dbReference>
<dbReference type="InterPro" id="IPR019986">
    <property type="entry name" value="YloV-like"/>
</dbReference>
<dbReference type="PANTHER" id="PTHR33434:SF4">
    <property type="entry name" value="PHOSPHATASE PROTEIN"/>
    <property type="match status" value="1"/>
</dbReference>
<dbReference type="SMART" id="SM01121">
    <property type="entry name" value="Dak1_2"/>
    <property type="match status" value="1"/>
</dbReference>
<dbReference type="SMART" id="SM01120">
    <property type="entry name" value="Dak2"/>
    <property type="match status" value="1"/>
</dbReference>
<accession>A0ABT1H1G2</accession>
<dbReference type="PROSITE" id="PS51480">
    <property type="entry name" value="DHAL"/>
    <property type="match status" value="1"/>
</dbReference>
<proteinExistence type="predicted"/>
<dbReference type="SUPFAM" id="SSF101473">
    <property type="entry name" value="DhaL-like"/>
    <property type="match status" value="1"/>
</dbReference>
<reference evidence="2 3" key="1">
    <citation type="submission" date="2022-06" db="EMBL/GenBank/DDBJ databases">
        <title>Genomic Encyclopedia of Archaeal and Bacterial Type Strains, Phase II (KMG-II): from individual species to whole genera.</title>
        <authorList>
            <person name="Goeker M."/>
        </authorList>
    </citation>
    <scope>NUCLEOTIDE SEQUENCE [LARGE SCALE GENOMIC DNA]</scope>
    <source>
        <strain evidence="2 3">DSM 45037</strain>
    </source>
</reference>
<evidence type="ECO:0000313" key="2">
    <source>
        <dbReference type="EMBL" id="MCP2161021.1"/>
    </source>
</evidence>
<dbReference type="InterPro" id="IPR048394">
    <property type="entry name" value="FakA-like_M"/>
</dbReference>
<dbReference type="InterPro" id="IPR004007">
    <property type="entry name" value="DhaL_dom"/>
</dbReference>
<name>A0ABT1H1G2_9NOCA</name>
<dbReference type="NCBIfam" id="TIGR03599">
    <property type="entry name" value="YloV"/>
    <property type="match status" value="1"/>
</dbReference>
<comment type="caution">
    <text evidence="2">The sequence shown here is derived from an EMBL/GenBank/DDBJ whole genome shotgun (WGS) entry which is preliminary data.</text>
</comment>
<keyword evidence="3" id="KW-1185">Reference proteome</keyword>
<evidence type="ECO:0000313" key="3">
    <source>
        <dbReference type="Proteomes" id="UP001205740"/>
    </source>
</evidence>
<gene>
    <name evidence="2" type="ORF">LX12_002216</name>
</gene>
<dbReference type="Pfam" id="PF02734">
    <property type="entry name" value="Dak2"/>
    <property type="match status" value="1"/>
</dbReference>
<protein>
    <recommendedName>
        <fullName evidence="1">DhaL domain-containing protein</fullName>
    </recommendedName>
</protein>
<dbReference type="PANTHER" id="PTHR33434">
    <property type="entry name" value="DEGV DOMAIN-CONTAINING PROTEIN DR_1986-RELATED"/>
    <property type="match status" value="1"/>
</dbReference>
<dbReference type="EMBL" id="JAMTCG010000004">
    <property type="protein sequence ID" value="MCP2161021.1"/>
    <property type="molecule type" value="Genomic_DNA"/>
</dbReference>
<organism evidence="2 3">
    <name type="scientific">Williamsia serinedens</name>
    <dbReference type="NCBI Taxonomy" id="391736"/>
    <lineage>
        <taxon>Bacteria</taxon>
        <taxon>Bacillati</taxon>
        <taxon>Actinomycetota</taxon>
        <taxon>Actinomycetes</taxon>
        <taxon>Mycobacteriales</taxon>
        <taxon>Nocardiaceae</taxon>
        <taxon>Williamsia</taxon>
    </lineage>
</organism>
<dbReference type="Gene3D" id="1.25.40.340">
    <property type="match status" value="1"/>
</dbReference>